<protein>
    <recommendedName>
        <fullName evidence="6">RNase H type-1 domain-containing protein</fullName>
    </recommendedName>
</protein>
<feature type="domain" description="Reverse transcriptase" evidence="2">
    <location>
        <begin position="1"/>
        <end position="71"/>
    </location>
</feature>
<keyword evidence="5" id="KW-1185">Reference proteome</keyword>
<dbReference type="Pfam" id="PF00075">
    <property type="entry name" value="RNase_H"/>
    <property type="match status" value="1"/>
</dbReference>
<name>A0AAW0UEZ2_SCYPA</name>
<evidence type="ECO:0000313" key="5">
    <source>
        <dbReference type="Proteomes" id="UP001487740"/>
    </source>
</evidence>
<feature type="region of interest" description="Disordered" evidence="1">
    <location>
        <begin position="306"/>
        <end position="425"/>
    </location>
</feature>
<dbReference type="AlphaFoldDB" id="A0AAW0UEZ2"/>
<evidence type="ECO:0000259" key="3">
    <source>
        <dbReference type="PROSITE" id="PS50879"/>
    </source>
</evidence>
<feature type="region of interest" description="Disordered" evidence="1">
    <location>
        <begin position="127"/>
        <end position="153"/>
    </location>
</feature>
<dbReference type="PROSITE" id="PS50879">
    <property type="entry name" value="RNASE_H_1"/>
    <property type="match status" value="1"/>
</dbReference>
<dbReference type="InterPro" id="IPR012337">
    <property type="entry name" value="RNaseH-like_sf"/>
</dbReference>
<feature type="compositionally biased region" description="Low complexity" evidence="1">
    <location>
        <begin position="127"/>
        <end position="148"/>
    </location>
</feature>
<dbReference type="InterPro" id="IPR000477">
    <property type="entry name" value="RT_dom"/>
</dbReference>
<gene>
    <name evidence="4" type="ORF">O3P69_004334</name>
</gene>
<organism evidence="4 5">
    <name type="scientific">Scylla paramamosain</name>
    <name type="common">Mud crab</name>
    <dbReference type="NCBI Taxonomy" id="85552"/>
    <lineage>
        <taxon>Eukaryota</taxon>
        <taxon>Metazoa</taxon>
        <taxon>Ecdysozoa</taxon>
        <taxon>Arthropoda</taxon>
        <taxon>Crustacea</taxon>
        <taxon>Multicrustacea</taxon>
        <taxon>Malacostraca</taxon>
        <taxon>Eumalacostraca</taxon>
        <taxon>Eucarida</taxon>
        <taxon>Decapoda</taxon>
        <taxon>Pleocyemata</taxon>
        <taxon>Brachyura</taxon>
        <taxon>Eubrachyura</taxon>
        <taxon>Portunoidea</taxon>
        <taxon>Portunidae</taxon>
        <taxon>Portuninae</taxon>
        <taxon>Scylla</taxon>
    </lineage>
</organism>
<dbReference type="SUPFAM" id="SSF53098">
    <property type="entry name" value="Ribonuclease H-like"/>
    <property type="match status" value="1"/>
</dbReference>
<dbReference type="InterPro" id="IPR002156">
    <property type="entry name" value="RNaseH_domain"/>
</dbReference>
<dbReference type="GO" id="GO:0004523">
    <property type="term" value="F:RNA-DNA hybrid ribonuclease activity"/>
    <property type="evidence" value="ECO:0007669"/>
    <property type="project" value="InterPro"/>
</dbReference>
<dbReference type="Proteomes" id="UP001487740">
    <property type="component" value="Unassembled WGS sequence"/>
</dbReference>
<accession>A0AAW0UEZ2</accession>
<reference evidence="4 5" key="1">
    <citation type="submission" date="2023-03" db="EMBL/GenBank/DDBJ databases">
        <title>High-quality genome of Scylla paramamosain provides insights in environmental adaptation.</title>
        <authorList>
            <person name="Zhang L."/>
        </authorList>
    </citation>
    <scope>NUCLEOTIDE SEQUENCE [LARGE SCALE GENOMIC DNA]</scope>
    <source>
        <strain evidence="4">LZ_2023a</strain>
        <tissue evidence="4">Muscle</tissue>
    </source>
</reference>
<feature type="domain" description="RNase H type-1" evidence="3">
    <location>
        <begin position="145"/>
        <end position="276"/>
    </location>
</feature>
<dbReference type="GO" id="GO:0003676">
    <property type="term" value="F:nucleic acid binding"/>
    <property type="evidence" value="ECO:0007669"/>
    <property type="project" value="InterPro"/>
</dbReference>
<evidence type="ECO:0000256" key="1">
    <source>
        <dbReference type="SAM" id="MobiDB-lite"/>
    </source>
</evidence>
<dbReference type="InterPro" id="IPR036397">
    <property type="entry name" value="RNaseH_sf"/>
</dbReference>
<evidence type="ECO:0008006" key="6">
    <source>
        <dbReference type="Google" id="ProtNLM"/>
    </source>
</evidence>
<dbReference type="CDD" id="cd09276">
    <property type="entry name" value="Rnase_HI_RT_non_LTR"/>
    <property type="match status" value="1"/>
</dbReference>
<comment type="caution">
    <text evidence="4">The sequence shown here is derived from an EMBL/GenBank/DDBJ whole genome shotgun (WGS) entry which is preliminary data.</text>
</comment>
<sequence>MILTLRGVSLLIYTDDITLLAVGRRHQTKAKTTLSFIHSKCQELGLKLNLNKTKAMSFAERPPEEPISTAASQKALSTLETAQNQCLRLILSVPRWTKTCNLREEARTPPIHYRVQQLTTGLVAKMSRSSRTQSHHTPSTHTSGTQTRIDNIHDGSVDPDTGAAGAAFVSQNMTQRWRVSNGAPSLQTELIAIKGALEYIETVMTCSAFIATDSKAALQTLKKNKAKHNVHLVTLIHKTAQALQEAGTQLCLIWIASHIGIHGNDKADTAAKEAASKENINIIATQSLTLIKSNIKKHISINMKQEHAAESAAPGHTVASTGDTQQSIASMSPSLDGRRSPSLLTSLEQQPRLKGSVSNDPGPQKMRHRSCHDGSGRTARWRGEPNAPGVAPPEPPPPVHDLGQNNAHLAREHYESADVADVAED</sequence>
<proteinExistence type="predicted"/>
<dbReference type="EMBL" id="JARAKH010000013">
    <property type="protein sequence ID" value="KAK8397506.1"/>
    <property type="molecule type" value="Genomic_DNA"/>
</dbReference>
<dbReference type="Gene3D" id="3.30.420.10">
    <property type="entry name" value="Ribonuclease H-like superfamily/Ribonuclease H"/>
    <property type="match status" value="1"/>
</dbReference>
<evidence type="ECO:0000259" key="2">
    <source>
        <dbReference type="PROSITE" id="PS50878"/>
    </source>
</evidence>
<feature type="compositionally biased region" description="Polar residues" evidence="1">
    <location>
        <begin position="318"/>
        <end position="333"/>
    </location>
</feature>
<dbReference type="PROSITE" id="PS50878">
    <property type="entry name" value="RT_POL"/>
    <property type="match status" value="1"/>
</dbReference>
<feature type="compositionally biased region" description="Pro residues" evidence="1">
    <location>
        <begin position="390"/>
        <end position="399"/>
    </location>
</feature>
<evidence type="ECO:0000313" key="4">
    <source>
        <dbReference type="EMBL" id="KAK8397506.1"/>
    </source>
</evidence>